<evidence type="ECO:0000259" key="12">
    <source>
        <dbReference type="Pfam" id="PF22421"/>
    </source>
</evidence>
<proteinExistence type="inferred from homology"/>
<comment type="caution">
    <text evidence="13">The sequence shown here is derived from an EMBL/GenBank/DDBJ whole genome shotgun (WGS) entry which is preliminary data.</text>
</comment>
<evidence type="ECO:0000256" key="1">
    <source>
        <dbReference type="ARBA" id="ARBA00013160"/>
    </source>
</evidence>
<evidence type="ECO:0000256" key="4">
    <source>
        <dbReference type="ARBA" id="ARBA00022840"/>
    </source>
</evidence>
<evidence type="ECO:0000256" key="8">
    <source>
        <dbReference type="ARBA" id="ARBA00033323"/>
    </source>
</evidence>
<keyword evidence="4 11" id="KW-0067">ATP-binding</keyword>
<evidence type="ECO:0000256" key="2">
    <source>
        <dbReference type="ARBA" id="ARBA00022598"/>
    </source>
</evidence>
<keyword evidence="6 11" id="KW-0648">Protein biosynthesis</keyword>
<dbReference type="Pfam" id="PF22421">
    <property type="entry name" value="SYY_C-terminal"/>
    <property type="match status" value="1"/>
</dbReference>
<dbReference type="Gene3D" id="3.40.50.620">
    <property type="entry name" value="HUPs"/>
    <property type="match status" value="1"/>
</dbReference>
<protein>
    <recommendedName>
        <fullName evidence="1 11">Tyrosine--tRNA ligase</fullName>
        <ecNumber evidence="1 11">6.1.1.1</ecNumber>
    </recommendedName>
    <alternativeName>
        <fullName evidence="8 11">Tyrosyl-tRNA synthetase</fullName>
    </alternativeName>
</protein>
<dbReference type="InterPro" id="IPR024088">
    <property type="entry name" value="Tyr-tRNA-ligase_bac-type"/>
</dbReference>
<evidence type="ECO:0000256" key="5">
    <source>
        <dbReference type="ARBA" id="ARBA00022884"/>
    </source>
</evidence>
<keyword evidence="5 10" id="KW-0694">RNA-binding</keyword>
<dbReference type="AlphaFoldDB" id="A0A8K0AIL8"/>
<dbReference type="PANTHER" id="PTHR11766:SF0">
    <property type="entry name" value="TYROSINE--TRNA LIGASE, MITOCHONDRIAL"/>
    <property type="match status" value="1"/>
</dbReference>
<dbReference type="Pfam" id="PF00579">
    <property type="entry name" value="tRNA-synt_1b"/>
    <property type="match status" value="1"/>
</dbReference>
<evidence type="ECO:0000313" key="14">
    <source>
        <dbReference type="Proteomes" id="UP000799049"/>
    </source>
</evidence>
<evidence type="ECO:0000256" key="3">
    <source>
        <dbReference type="ARBA" id="ARBA00022741"/>
    </source>
</evidence>
<dbReference type="EMBL" id="VRVR01000018">
    <property type="protein sequence ID" value="KAF0852745.1"/>
    <property type="molecule type" value="Genomic_DNA"/>
</dbReference>
<dbReference type="InterPro" id="IPR002305">
    <property type="entry name" value="aa-tRNA-synth_Ic"/>
</dbReference>
<dbReference type="GO" id="GO:0003723">
    <property type="term" value="F:RNA binding"/>
    <property type="evidence" value="ECO:0007669"/>
    <property type="project" value="UniProtKB-KW"/>
</dbReference>
<organism evidence="13 14">
    <name type="scientific">Andalucia godoyi</name>
    <name type="common">Flagellate</name>
    <dbReference type="NCBI Taxonomy" id="505711"/>
    <lineage>
        <taxon>Eukaryota</taxon>
        <taxon>Discoba</taxon>
        <taxon>Jakobida</taxon>
        <taxon>Andalucina</taxon>
        <taxon>Andaluciidae</taxon>
        <taxon>Andalucia</taxon>
    </lineage>
</organism>
<evidence type="ECO:0000256" key="9">
    <source>
        <dbReference type="ARBA" id="ARBA00048248"/>
    </source>
</evidence>
<dbReference type="Gene3D" id="1.10.240.10">
    <property type="entry name" value="Tyrosyl-Transfer RNA Synthetase"/>
    <property type="match status" value="1"/>
</dbReference>
<keyword evidence="14" id="KW-1185">Reference proteome</keyword>
<dbReference type="NCBIfam" id="TIGR00234">
    <property type="entry name" value="tyrS"/>
    <property type="match status" value="1"/>
</dbReference>
<dbReference type="EC" id="6.1.1.1" evidence="1 11"/>
<sequence>MQRRTFTTLGRKSAVHVVSHLRSRGLLYRATDNVAHVLSEFDAAKPFGVYAGFDPTADSLHIGSLAVLQTLKVFAEHGFGVHAVVGGATGMIGDPSGRSAERSLLNREQIELNVQGIRGDIQRVIPNVSVLNNNDWLGKMTFIDFARDVGKKFRVNHMLRLDSMKSRLESSDGISFTEFSYPLLQAFDFSHLFQTRNVRIQVGGSDQWGNITMGSDLIPQSVAGVTIPLLTSASGEKIGKSAGNAVFLSPARTSSYDFYQYLMRMDDATARKLLPMLTTLPIEQCEEASKSVIPNEVQKLLADNVTSAVRGAEELKRALRVSAFLFGSLDLELLLKDPQEVERLFMDAKAPIFRVSQSVVLGKSLLDVLVSAKVFVSKGSLRRLVSEGGLSCNLKRVADDSQIVNGNDLLGGKYLLIRQGKKQYSLIVVH</sequence>
<comment type="similarity">
    <text evidence="11">Belongs to the class-I aminoacyl-tRNA synthetase family.</text>
</comment>
<dbReference type="GO" id="GO:0005524">
    <property type="term" value="F:ATP binding"/>
    <property type="evidence" value="ECO:0007669"/>
    <property type="project" value="UniProtKB-KW"/>
</dbReference>
<evidence type="ECO:0000256" key="7">
    <source>
        <dbReference type="ARBA" id="ARBA00023146"/>
    </source>
</evidence>
<reference evidence="13" key="1">
    <citation type="submission" date="2019-09" db="EMBL/GenBank/DDBJ databases">
        <title>The Mitochondrial Proteome of the Jakobid, Andalucia godoyi, a Protist With the Most Gene-Rich and Bacteria-Like Mitochondrial Genome.</title>
        <authorList>
            <person name="Gray M.W."/>
            <person name="Burger G."/>
            <person name="Derelle R."/>
            <person name="Klimes V."/>
            <person name="Leger M."/>
            <person name="Sarrasin M."/>
            <person name="Vlcek C."/>
            <person name="Roger A.J."/>
            <person name="Elias M."/>
            <person name="Lang B.F."/>
        </authorList>
    </citation>
    <scope>NUCLEOTIDE SEQUENCE</scope>
    <source>
        <strain evidence="13">And28</strain>
    </source>
</reference>
<comment type="catalytic activity">
    <reaction evidence="9 11">
        <text>tRNA(Tyr) + L-tyrosine + ATP = L-tyrosyl-tRNA(Tyr) + AMP + diphosphate + H(+)</text>
        <dbReference type="Rhea" id="RHEA:10220"/>
        <dbReference type="Rhea" id="RHEA-COMP:9706"/>
        <dbReference type="Rhea" id="RHEA-COMP:9707"/>
        <dbReference type="ChEBI" id="CHEBI:15378"/>
        <dbReference type="ChEBI" id="CHEBI:30616"/>
        <dbReference type="ChEBI" id="CHEBI:33019"/>
        <dbReference type="ChEBI" id="CHEBI:58315"/>
        <dbReference type="ChEBI" id="CHEBI:78442"/>
        <dbReference type="ChEBI" id="CHEBI:78536"/>
        <dbReference type="ChEBI" id="CHEBI:456215"/>
        <dbReference type="EC" id="6.1.1.1"/>
    </reaction>
</comment>
<dbReference type="InterPro" id="IPR014729">
    <property type="entry name" value="Rossmann-like_a/b/a_fold"/>
</dbReference>
<dbReference type="CDD" id="cd00805">
    <property type="entry name" value="TyrRS_core"/>
    <property type="match status" value="1"/>
</dbReference>
<dbReference type="SUPFAM" id="SSF52374">
    <property type="entry name" value="Nucleotidylyl transferase"/>
    <property type="match status" value="1"/>
</dbReference>
<dbReference type="GO" id="GO:0004831">
    <property type="term" value="F:tyrosine-tRNA ligase activity"/>
    <property type="evidence" value="ECO:0007669"/>
    <property type="project" value="UniProtKB-EC"/>
</dbReference>
<keyword evidence="7 11" id="KW-0030">Aminoacyl-tRNA synthetase</keyword>
<evidence type="ECO:0000313" key="13">
    <source>
        <dbReference type="EMBL" id="KAF0852745.1"/>
    </source>
</evidence>
<dbReference type="PRINTS" id="PR01040">
    <property type="entry name" value="TRNASYNTHTYR"/>
</dbReference>
<evidence type="ECO:0000256" key="10">
    <source>
        <dbReference type="PROSITE-ProRule" id="PRU00182"/>
    </source>
</evidence>
<keyword evidence="3 11" id="KW-0547">Nucleotide-binding</keyword>
<dbReference type="SUPFAM" id="SSF55174">
    <property type="entry name" value="Alpha-L RNA-binding motif"/>
    <property type="match status" value="1"/>
</dbReference>
<dbReference type="InterPro" id="IPR054608">
    <property type="entry name" value="SYY-like_C"/>
</dbReference>
<dbReference type="Proteomes" id="UP000799049">
    <property type="component" value="Unassembled WGS sequence"/>
</dbReference>
<dbReference type="GO" id="GO:0006437">
    <property type="term" value="P:tyrosyl-tRNA aminoacylation"/>
    <property type="evidence" value="ECO:0007669"/>
    <property type="project" value="InterPro"/>
</dbReference>
<dbReference type="OrthoDB" id="337870at2759"/>
<dbReference type="InterPro" id="IPR036986">
    <property type="entry name" value="S4_RNA-bd_sf"/>
</dbReference>
<evidence type="ECO:0000256" key="11">
    <source>
        <dbReference type="RuleBase" id="RU361234"/>
    </source>
</evidence>
<keyword evidence="2 11" id="KW-0436">Ligase</keyword>
<dbReference type="PROSITE" id="PS50889">
    <property type="entry name" value="S4"/>
    <property type="match status" value="1"/>
</dbReference>
<gene>
    <name evidence="13" type="ORF">ANDGO_04328</name>
</gene>
<accession>A0A8K0AIL8</accession>
<dbReference type="InterPro" id="IPR002307">
    <property type="entry name" value="Tyr-tRNA-ligase"/>
</dbReference>
<dbReference type="Gene3D" id="3.10.290.10">
    <property type="entry name" value="RNA-binding S4 domain"/>
    <property type="match status" value="1"/>
</dbReference>
<name>A0A8K0AIL8_ANDGO</name>
<dbReference type="PANTHER" id="PTHR11766">
    <property type="entry name" value="TYROSYL-TRNA SYNTHETASE"/>
    <property type="match status" value="1"/>
</dbReference>
<dbReference type="GO" id="GO:0005829">
    <property type="term" value="C:cytosol"/>
    <property type="evidence" value="ECO:0007669"/>
    <property type="project" value="TreeGrafter"/>
</dbReference>
<evidence type="ECO:0000256" key="6">
    <source>
        <dbReference type="ARBA" id="ARBA00022917"/>
    </source>
</evidence>
<feature type="domain" description="Tyrosine--tRNA ligase SYY-like C-terminal" evidence="12">
    <location>
        <begin position="362"/>
        <end position="427"/>
    </location>
</feature>